<dbReference type="Pfam" id="PF00589">
    <property type="entry name" value="Phage_integrase"/>
    <property type="match status" value="1"/>
</dbReference>
<protein>
    <submittedName>
        <fullName evidence="5">Site-specific integrase</fullName>
    </submittedName>
</protein>
<dbReference type="PROSITE" id="PS51898">
    <property type="entry name" value="TYR_RECOMBINASE"/>
    <property type="match status" value="1"/>
</dbReference>
<proteinExistence type="inferred from homology"/>
<reference evidence="5 6" key="1">
    <citation type="submission" date="2022-07" db="EMBL/GenBank/DDBJ databases">
        <title>Mucilaginibacter sp. JC4.</title>
        <authorList>
            <person name="Le V."/>
            <person name="Ko S.-R."/>
            <person name="Ahn C.-Y."/>
            <person name="Oh H.-M."/>
        </authorList>
    </citation>
    <scope>NUCLEOTIDE SEQUENCE [LARGE SCALE GENOMIC DNA]</scope>
    <source>
        <strain evidence="5 6">JC4</strain>
    </source>
</reference>
<dbReference type="SUPFAM" id="SSF56349">
    <property type="entry name" value="DNA breaking-rejoining enzymes"/>
    <property type="match status" value="1"/>
</dbReference>
<dbReference type="InterPro" id="IPR050090">
    <property type="entry name" value="Tyrosine_recombinase_XerCD"/>
</dbReference>
<sequence length="405" mass="47087">MLEKSFGLLFFMRKPKNYTAGLLPVYLKITVNGKPKEISTKRNWNPAKWSSEAGRALGNKEEVKTLNAYLDELQQMVYQARKSLLENNKPITADAIKCILTGSTEKKKSILTVFRHHNEQMKALEGVDFAPGTVERYTTSYKHTEEFIIWKYGTNDVPISDLDFEFMSEYAFWLKSIRRCNHNTTMKYLANFKKIVLICVKNRWLPSDPFEQFKLTKRIVDRHPLSNEELRMIEEKTFVTDRLNIVRDMFLFSCYTGLSYIDLKQLKVSEITKGIDQEKWIFAKRQKTKIQIHVPILKPALKLIDKYKNHPKCLNEGLVFPVLTNQKMNSYLKEIADCCGITKNLTFHIARHTFATTITLGNGVPIDSVSKMLGHTNLLQTQHYAKVLDVKLSQDMRQLRKNFKS</sequence>
<dbReference type="InterPro" id="IPR035386">
    <property type="entry name" value="Arm-DNA-bind_5"/>
</dbReference>
<keyword evidence="2" id="KW-0238">DNA-binding</keyword>
<dbReference type="RefSeq" id="WP_256537809.1">
    <property type="nucleotide sequence ID" value="NZ_JANHOH010000001.1"/>
</dbReference>
<evidence type="ECO:0000259" key="4">
    <source>
        <dbReference type="PROSITE" id="PS51898"/>
    </source>
</evidence>
<dbReference type="InterPro" id="IPR010998">
    <property type="entry name" value="Integrase_recombinase_N"/>
</dbReference>
<dbReference type="Pfam" id="PF13102">
    <property type="entry name" value="Phage_int_SAM_5"/>
    <property type="match status" value="1"/>
</dbReference>
<evidence type="ECO:0000313" key="6">
    <source>
        <dbReference type="Proteomes" id="UP001204376"/>
    </source>
</evidence>
<dbReference type="Gene3D" id="1.10.443.10">
    <property type="entry name" value="Intergrase catalytic core"/>
    <property type="match status" value="1"/>
</dbReference>
<dbReference type="InterPro" id="IPR025269">
    <property type="entry name" value="SAM-like_dom"/>
</dbReference>
<accession>A0ABT1SZW8</accession>
<dbReference type="Proteomes" id="UP001204376">
    <property type="component" value="Unassembled WGS sequence"/>
</dbReference>
<evidence type="ECO:0000256" key="3">
    <source>
        <dbReference type="ARBA" id="ARBA00023172"/>
    </source>
</evidence>
<feature type="domain" description="Tyr recombinase" evidence="4">
    <location>
        <begin position="220"/>
        <end position="397"/>
    </location>
</feature>
<dbReference type="CDD" id="cd01185">
    <property type="entry name" value="INTN1_C_like"/>
    <property type="match status" value="1"/>
</dbReference>
<evidence type="ECO:0000313" key="5">
    <source>
        <dbReference type="EMBL" id="MCQ6957606.1"/>
    </source>
</evidence>
<keyword evidence="6" id="KW-1185">Reference proteome</keyword>
<keyword evidence="3" id="KW-0233">DNA recombination</keyword>
<dbReference type="InterPro" id="IPR002104">
    <property type="entry name" value="Integrase_catalytic"/>
</dbReference>
<gene>
    <name evidence="5" type="ORF">NPE20_06550</name>
</gene>
<dbReference type="EMBL" id="JANHOH010000001">
    <property type="protein sequence ID" value="MCQ6957606.1"/>
    <property type="molecule type" value="Genomic_DNA"/>
</dbReference>
<name>A0ABT1SZW8_9SPHI</name>
<comment type="caution">
    <text evidence="5">The sequence shown here is derived from an EMBL/GenBank/DDBJ whole genome shotgun (WGS) entry which is preliminary data.</text>
</comment>
<dbReference type="InterPro" id="IPR011010">
    <property type="entry name" value="DNA_brk_join_enz"/>
</dbReference>
<evidence type="ECO:0000256" key="2">
    <source>
        <dbReference type="ARBA" id="ARBA00023125"/>
    </source>
</evidence>
<dbReference type="InterPro" id="IPR013762">
    <property type="entry name" value="Integrase-like_cat_sf"/>
</dbReference>
<dbReference type="Pfam" id="PF17293">
    <property type="entry name" value="Arm-DNA-bind_5"/>
    <property type="match status" value="1"/>
</dbReference>
<comment type="similarity">
    <text evidence="1">Belongs to the 'phage' integrase family.</text>
</comment>
<dbReference type="Gene3D" id="1.10.150.130">
    <property type="match status" value="1"/>
</dbReference>
<evidence type="ECO:0000256" key="1">
    <source>
        <dbReference type="ARBA" id="ARBA00008857"/>
    </source>
</evidence>
<dbReference type="PANTHER" id="PTHR30349:SF64">
    <property type="entry name" value="PROPHAGE INTEGRASE INTD-RELATED"/>
    <property type="match status" value="1"/>
</dbReference>
<organism evidence="5 6">
    <name type="scientific">Mucilaginibacter aquariorum</name>
    <dbReference type="NCBI Taxonomy" id="2967225"/>
    <lineage>
        <taxon>Bacteria</taxon>
        <taxon>Pseudomonadati</taxon>
        <taxon>Bacteroidota</taxon>
        <taxon>Sphingobacteriia</taxon>
        <taxon>Sphingobacteriales</taxon>
        <taxon>Sphingobacteriaceae</taxon>
        <taxon>Mucilaginibacter</taxon>
    </lineage>
</organism>
<dbReference type="PANTHER" id="PTHR30349">
    <property type="entry name" value="PHAGE INTEGRASE-RELATED"/>
    <property type="match status" value="1"/>
</dbReference>